<comment type="similarity">
    <text evidence="2 7">Belongs to the ExbD/TolR family.</text>
</comment>
<organism evidence="10 11">
    <name type="scientific">Lampropedia hyalina DSM 16112</name>
    <dbReference type="NCBI Taxonomy" id="1122156"/>
    <lineage>
        <taxon>Bacteria</taxon>
        <taxon>Pseudomonadati</taxon>
        <taxon>Pseudomonadota</taxon>
        <taxon>Betaproteobacteria</taxon>
        <taxon>Burkholderiales</taxon>
        <taxon>Comamonadaceae</taxon>
        <taxon>Lampropedia</taxon>
    </lineage>
</organism>
<gene>
    <name evidence="10" type="ORF">SAMN02745117_01055</name>
</gene>
<evidence type="ECO:0000313" key="10">
    <source>
        <dbReference type="EMBL" id="SHE92583.1"/>
    </source>
</evidence>
<dbReference type="InterPro" id="IPR003400">
    <property type="entry name" value="ExbD"/>
</dbReference>
<evidence type="ECO:0000256" key="9">
    <source>
        <dbReference type="SAM" id="Phobius"/>
    </source>
</evidence>
<dbReference type="OrthoDB" id="9798629at2"/>
<evidence type="ECO:0000256" key="8">
    <source>
        <dbReference type="SAM" id="MobiDB-lite"/>
    </source>
</evidence>
<feature type="compositionally biased region" description="Basic and acidic residues" evidence="8">
    <location>
        <begin position="156"/>
        <end position="185"/>
    </location>
</feature>
<dbReference type="EMBL" id="FQUZ01000009">
    <property type="protein sequence ID" value="SHE92583.1"/>
    <property type="molecule type" value="Genomic_DNA"/>
</dbReference>
<evidence type="ECO:0000313" key="11">
    <source>
        <dbReference type="Proteomes" id="UP000184327"/>
    </source>
</evidence>
<keyword evidence="4 7" id="KW-0812">Transmembrane</keyword>
<keyword evidence="3" id="KW-1003">Cell membrane</keyword>
<dbReference type="Gene3D" id="3.30.420.270">
    <property type="match status" value="1"/>
</dbReference>
<reference evidence="10 11" key="1">
    <citation type="submission" date="2016-11" db="EMBL/GenBank/DDBJ databases">
        <authorList>
            <person name="Jaros S."/>
            <person name="Januszkiewicz K."/>
            <person name="Wedrychowicz H."/>
        </authorList>
    </citation>
    <scope>NUCLEOTIDE SEQUENCE [LARGE SCALE GENOMIC DNA]</scope>
    <source>
        <strain evidence="10 11">DSM 16112</strain>
    </source>
</reference>
<keyword evidence="7" id="KW-0813">Transport</keyword>
<feature type="region of interest" description="Disordered" evidence="8">
    <location>
        <begin position="132"/>
        <end position="194"/>
    </location>
</feature>
<evidence type="ECO:0000256" key="6">
    <source>
        <dbReference type="ARBA" id="ARBA00023136"/>
    </source>
</evidence>
<keyword evidence="11" id="KW-1185">Reference proteome</keyword>
<evidence type="ECO:0000256" key="4">
    <source>
        <dbReference type="ARBA" id="ARBA00022692"/>
    </source>
</evidence>
<dbReference type="Proteomes" id="UP000184327">
    <property type="component" value="Unassembled WGS sequence"/>
</dbReference>
<keyword evidence="5 9" id="KW-1133">Transmembrane helix</keyword>
<dbReference type="GO" id="GO:0022857">
    <property type="term" value="F:transmembrane transporter activity"/>
    <property type="evidence" value="ECO:0007669"/>
    <property type="project" value="InterPro"/>
</dbReference>
<keyword evidence="6 9" id="KW-0472">Membrane</keyword>
<dbReference type="GO" id="GO:0015031">
    <property type="term" value="P:protein transport"/>
    <property type="evidence" value="ECO:0007669"/>
    <property type="project" value="UniProtKB-KW"/>
</dbReference>
<evidence type="ECO:0000256" key="1">
    <source>
        <dbReference type="ARBA" id="ARBA00004162"/>
    </source>
</evidence>
<dbReference type="PANTHER" id="PTHR30558">
    <property type="entry name" value="EXBD MEMBRANE COMPONENT OF PMF-DRIVEN MACROMOLECULE IMPORT SYSTEM"/>
    <property type="match status" value="1"/>
</dbReference>
<proteinExistence type="inferred from homology"/>
<evidence type="ECO:0000256" key="7">
    <source>
        <dbReference type="RuleBase" id="RU003879"/>
    </source>
</evidence>
<dbReference type="GO" id="GO:0005886">
    <property type="term" value="C:plasma membrane"/>
    <property type="evidence" value="ECO:0007669"/>
    <property type="project" value="UniProtKB-SubCell"/>
</dbReference>
<dbReference type="PANTHER" id="PTHR30558:SF7">
    <property type="entry name" value="TOL-PAL SYSTEM PROTEIN TOLR"/>
    <property type="match status" value="1"/>
</dbReference>
<dbReference type="AlphaFoldDB" id="A0A1M4XGY1"/>
<accession>A0A1M4XGY1</accession>
<dbReference type="STRING" id="1122156.SAMN02745117_01055"/>
<evidence type="ECO:0000256" key="2">
    <source>
        <dbReference type="ARBA" id="ARBA00005811"/>
    </source>
</evidence>
<comment type="subcellular location">
    <subcellularLocation>
        <location evidence="1">Cell membrane</location>
        <topology evidence="1">Single-pass membrane protein</topology>
    </subcellularLocation>
    <subcellularLocation>
        <location evidence="7">Cell membrane</location>
        <topology evidence="7">Single-pass type II membrane protein</topology>
    </subcellularLocation>
</comment>
<keyword evidence="7" id="KW-0653">Protein transport</keyword>
<sequence length="194" mass="20658">MAFSNMEEQGDVMSEINMVPLIDIMLVLLIIFIITVPVIKHAVNVDLPQVSTEKEKVEPETISLSIASNGDYFLDTTLIADTDLELKLTEEAKKEPQPSLHISGDKNVRYERVALAMAMAQRTGLSKIGFVTEPETAGGDSSTAAEGGSRHGRRGGGPEEEGRSGRRGGGPEEDGRRGGGGEHRGGMQPSAAAN</sequence>
<protein>
    <submittedName>
        <fullName evidence="10">Biopolymer transport protein ExbD</fullName>
    </submittedName>
</protein>
<dbReference type="Pfam" id="PF02472">
    <property type="entry name" value="ExbD"/>
    <property type="match status" value="1"/>
</dbReference>
<feature type="transmembrane region" description="Helical" evidence="9">
    <location>
        <begin position="21"/>
        <end position="39"/>
    </location>
</feature>
<evidence type="ECO:0000256" key="5">
    <source>
        <dbReference type="ARBA" id="ARBA00022989"/>
    </source>
</evidence>
<evidence type="ECO:0000256" key="3">
    <source>
        <dbReference type="ARBA" id="ARBA00022475"/>
    </source>
</evidence>
<name>A0A1M4XGY1_9BURK</name>